<organism evidence="1">
    <name type="scientific">marine sediment metagenome</name>
    <dbReference type="NCBI Taxonomy" id="412755"/>
    <lineage>
        <taxon>unclassified sequences</taxon>
        <taxon>metagenomes</taxon>
        <taxon>ecological metagenomes</taxon>
    </lineage>
</organism>
<gene>
    <name evidence="1" type="ORF">LCGC14_1052620</name>
</gene>
<sequence>MKDKDTPYYMITKRVGLSKRQTLIHHVGLTYGVDIEWVDLFVIEDQILSIIAHQTKKSS</sequence>
<proteinExistence type="predicted"/>
<protein>
    <submittedName>
        <fullName evidence="1">Uncharacterized protein</fullName>
    </submittedName>
</protein>
<dbReference type="EMBL" id="LAZR01004412">
    <property type="protein sequence ID" value="KKN08832.1"/>
    <property type="molecule type" value="Genomic_DNA"/>
</dbReference>
<accession>A0A0F9NA90</accession>
<comment type="caution">
    <text evidence="1">The sequence shown here is derived from an EMBL/GenBank/DDBJ whole genome shotgun (WGS) entry which is preliminary data.</text>
</comment>
<dbReference type="AlphaFoldDB" id="A0A0F9NA90"/>
<evidence type="ECO:0000313" key="1">
    <source>
        <dbReference type="EMBL" id="KKN08832.1"/>
    </source>
</evidence>
<name>A0A0F9NA90_9ZZZZ</name>
<reference evidence="1" key="1">
    <citation type="journal article" date="2015" name="Nature">
        <title>Complex archaea that bridge the gap between prokaryotes and eukaryotes.</title>
        <authorList>
            <person name="Spang A."/>
            <person name="Saw J.H."/>
            <person name="Jorgensen S.L."/>
            <person name="Zaremba-Niedzwiedzka K."/>
            <person name="Martijn J."/>
            <person name="Lind A.E."/>
            <person name="van Eijk R."/>
            <person name="Schleper C."/>
            <person name="Guy L."/>
            <person name="Ettema T.J."/>
        </authorList>
    </citation>
    <scope>NUCLEOTIDE SEQUENCE</scope>
</reference>